<evidence type="ECO:0000313" key="3">
    <source>
        <dbReference type="Proteomes" id="UP000005384"/>
    </source>
</evidence>
<dbReference type="InterPro" id="IPR035897">
    <property type="entry name" value="Toll_tir_struct_dom_sf"/>
</dbReference>
<dbReference type="PATRIC" id="fig|742737.3.peg.765"/>
<dbReference type="RefSeq" id="WP_006778755.1">
    <property type="nucleotide sequence ID" value="NZ_CP040506.1"/>
</dbReference>
<dbReference type="Pfam" id="PF13676">
    <property type="entry name" value="TIR_2"/>
    <property type="match status" value="1"/>
</dbReference>
<dbReference type="InterPro" id="IPR043472">
    <property type="entry name" value="Macro_dom-like"/>
</dbReference>
<dbReference type="EMBL" id="ADLN01000006">
    <property type="protein sequence ID" value="EHI61154.1"/>
    <property type="molecule type" value="Genomic_DNA"/>
</dbReference>
<dbReference type="SUPFAM" id="SSF52949">
    <property type="entry name" value="Macro domain-like"/>
    <property type="match status" value="1"/>
</dbReference>
<dbReference type="InterPro" id="IPR000157">
    <property type="entry name" value="TIR_dom"/>
</dbReference>
<dbReference type="Gene3D" id="3.40.220.10">
    <property type="entry name" value="Leucine Aminopeptidase, subunit E, domain 1"/>
    <property type="match status" value="1"/>
</dbReference>
<organism evidence="2 3">
    <name type="scientific">Hungatella hathewayi WAL-18680</name>
    <dbReference type="NCBI Taxonomy" id="742737"/>
    <lineage>
        <taxon>Bacteria</taxon>
        <taxon>Bacillati</taxon>
        <taxon>Bacillota</taxon>
        <taxon>Clostridia</taxon>
        <taxon>Lachnospirales</taxon>
        <taxon>Lachnospiraceae</taxon>
        <taxon>Hungatella</taxon>
    </lineage>
</organism>
<reference evidence="2 3" key="1">
    <citation type="submission" date="2011-08" db="EMBL/GenBank/DDBJ databases">
        <title>The Genome Sequence of Clostridium hathewayi WAL-18680.</title>
        <authorList>
            <consortium name="The Broad Institute Genome Sequencing Platform"/>
            <person name="Earl A."/>
            <person name="Ward D."/>
            <person name="Feldgarden M."/>
            <person name="Gevers D."/>
            <person name="Finegold S.M."/>
            <person name="Summanen P.H."/>
            <person name="Molitoris D.R."/>
            <person name="Song M."/>
            <person name="Daigneault M."/>
            <person name="Allen-Vercoe E."/>
            <person name="Young S.K."/>
            <person name="Zeng Q."/>
            <person name="Gargeya S."/>
            <person name="Fitzgerald M."/>
            <person name="Haas B."/>
            <person name="Abouelleil A."/>
            <person name="Alvarado L."/>
            <person name="Arachchi H.M."/>
            <person name="Berlin A."/>
            <person name="Brown A."/>
            <person name="Chapman S.B."/>
            <person name="Chen Z."/>
            <person name="Dunbar C."/>
            <person name="Freedman E."/>
            <person name="Gearin G."/>
            <person name="Gellesch M."/>
            <person name="Goldberg J."/>
            <person name="Griggs A."/>
            <person name="Gujja S."/>
            <person name="Heiman D."/>
            <person name="Howarth C."/>
            <person name="Larson L."/>
            <person name="Lui A."/>
            <person name="MacDonald P.J.P."/>
            <person name="Montmayeur A."/>
            <person name="Murphy C."/>
            <person name="Neiman D."/>
            <person name="Pearson M."/>
            <person name="Priest M."/>
            <person name="Roberts A."/>
            <person name="Saif S."/>
            <person name="Shea T."/>
            <person name="Shenoy N."/>
            <person name="Sisk P."/>
            <person name="Stolte C."/>
            <person name="Sykes S."/>
            <person name="Wortman J."/>
            <person name="Nusbaum C."/>
            <person name="Birren B."/>
        </authorList>
    </citation>
    <scope>NUCLEOTIDE SEQUENCE [LARGE SCALE GENOMIC DNA]</scope>
    <source>
        <strain evidence="2 3">WAL-18680</strain>
    </source>
</reference>
<dbReference type="GO" id="GO:0007165">
    <property type="term" value="P:signal transduction"/>
    <property type="evidence" value="ECO:0007669"/>
    <property type="project" value="InterPro"/>
</dbReference>
<dbReference type="SUPFAM" id="SSF52200">
    <property type="entry name" value="Toll/Interleukin receptor TIR domain"/>
    <property type="match status" value="1"/>
</dbReference>
<protein>
    <recommendedName>
        <fullName evidence="1">SEFIR domain-containing protein</fullName>
    </recommendedName>
</protein>
<dbReference type="InterPro" id="IPR013568">
    <property type="entry name" value="SEFIR_dom"/>
</dbReference>
<sequence>MYELIHGSIFDKKCDVIIVPCNHLGGITRSVSDELNKFNIQNIPTVKEPGSVVFENCVGDFAFATVIGFAASVNSFTGMGTPEYLHSICNDIRRYCKENLFTLVNIPLLGAGNGGLGREESFQIIKKEFEDDKTISVRIFVPADNVYQKLLEKAGGRQEIKNPRVFVSYAGKNPENKKWVRELVCKLRKNGVDARVDMFHLKPGQSLPQWMTNEIIMADKVLLICDRFYVERANRGRGGVGWESMIIQGDMMAEMYDSQSETLSNKYICIVHEKDMAEGMPVYARTRLSMHWTDWEIPEEEFMTLLYCLFDCETVPELCEIPLEIRKLKNS</sequence>
<feature type="domain" description="SEFIR" evidence="1">
    <location>
        <begin position="162"/>
        <end position="307"/>
    </location>
</feature>
<comment type="caution">
    <text evidence="2">The sequence shown here is derived from an EMBL/GenBank/DDBJ whole genome shotgun (WGS) entry which is preliminary data.</text>
</comment>
<gene>
    <name evidence="2" type="ORF">HMPREF9473_00769</name>
</gene>
<evidence type="ECO:0000313" key="2">
    <source>
        <dbReference type="EMBL" id="EHI61154.1"/>
    </source>
</evidence>
<evidence type="ECO:0000259" key="1">
    <source>
        <dbReference type="PROSITE" id="PS51534"/>
    </source>
</evidence>
<proteinExistence type="predicted"/>
<dbReference type="PROSITE" id="PS51534">
    <property type="entry name" value="SEFIR"/>
    <property type="match status" value="1"/>
</dbReference>
<name>G5IBJ1_9FIRM</name>
<dbReference type="Proteomes" id="UP000005384">
    <property type="component" value="Unassembled WGS sequence"/>
</dbReference>
<keyword evidence="3" id="KW-1185">Reference proteome</keyword>
<dbReference type="AlphaFoldDB" id="G5IBJ1"/>
<accession>G5IBJ1</accession>
<dbReference type="OrthoDB" id="5149141at2"/>
<dbReference type="Gene3D" id="3.40.50.10140">
    <property type="entry name" value="Toll/interleukin-1 receptor homology (TIR) domain"/>
    <property type="match status" value="1"/>
</dbReference>
<dbReference type="HOGENOM" id="CLU_838809_0_0_9"/>